<evidence type="ECO:0000256" key="3">
    <source>
        <dbReference type="ARBA" id="ARBA00022517"/>
    </source>
</evidence>
<feature type="compositionally biased region" description="Acidic residues" evidence="6">
    <location>
        <begin position="309"/>
        <end position="318"/>
    </location>
</feature>
<sequence>MLGTRAQYRPLSKAALARKRAMAISTVNRINKVQSRYGAPAQPSQSTRKGKKAWRKNVDIEEVEDRLEGLRDEERETGGPVHEKSNTELFSIDVHGDEQLKKQMRKHRPLKYVEMLAQRSAVPAVQSRASVPTPTPSGSSKPRIRVSAAERARLARIAHRTKNPLEAAQGRSNLPASEAVKRSGKYDVWASEDPDEARLMRAMRTPEAKEYLLPIVKSHKSRAPPSAPPPVPALTKASLPNPVVYPDAGTSYNPTYEEHQELLRTAHEREARHAEEIEKVEEVRRRMEAAWERKGEGVVEGMLVDLGEENEEGVEEERPDPVKPPQRKTAQQRRKAARVLAEKRSRASLAQKRQQLLSLSTLKSLRRTVANAKSDSQKAAAERAEKKLAKGLIGMRIGKHVVKEGDLDFQLGEDLPESFRELKPEGNLWRDRWGSMISRGKVEPRMPVLAARKKKKTKEYEKHSYKQFDARN</sequence>
<dbReference type="PIRSF" id="PIRSF017302">
    <property type="entry name" value="Gltscr2"/>
    <property type="match status" value="1"/>
</dbReference>
<comment type="function">
    <text evidence="5">May play a role in ribosome biogenesis.</text>
</comment>
<dbReference type="GO" id="GO:0005654">
    <property type="term" value="C:nucleoplasm"/>
    <property type="evidence" value="ECO:0007669"/>
    <property type="project" value="UniProtKB-SubCell"/>
</dbReference>
<feature type="region of interest" description="Disordered" evidence="6">
    <location>
        <begin position="124"/>
        <end position="145"/>
    </location>
</feature>
<proteinExistence type="inferred from homology"/>
<feature type="compositionally biased region" description="Polar residues" evidence="6">
    <location>
        <begin position="127"/>
        <end position="140"/>
    </location>
</feature>
<evidence type="ECO:0000313" key="7">
    <source>
        <dbReference type="EMBL" id="CAE6453815.1"/>
    </source>
</evidence>
<dbReference type="EMBL" id="CAJMXA010001169">
    <property type="protein sequence ID" value="CAE6453815.1"/>
    <property type="molecule type" value="Genomic_DNA"/>
</dbReference>
<comment type="caution">
    <text evidence="7">The sequence shown here is derived from an EMBL/GenBank/DDBJ whole genome shotgun (WGS) entry which is preliminary data.</text>
</comment>
<feature type="compositionally biased region" description="Basic and acidic residues" evidence="6">
    <location>
        <begin position="66"/>
        <end position="86"/>
    </location>
</feature>
<reference evidence="7" key="1">
    <citation type="submission" date="2021-01" db="EMBL/GenBank/DDBJ databases">
        <authorList>
            <person name="Kaushik A."/>
        </authorList>
    </citation>
    <scope>NUCLEOTIDE SEQUENCE</scope>
    <source>
        <strain evidence="7">AG6-10EEA</strain>
    </source>
</reference>
<evidence type="ECO:0000313" key="8">
    <source>
        <dbReference type="Proteomes" id="UP000663853"/>
    </source>
</evidence>
<keyword evidence="3 5" id="KW-0690">Ribosome biogenesis</keyword>
<feature type="region of interest" description="Disordered" evidence="6">
    <location>
        <begin position="35"/>
        <end position="88"/>
    </location>
</feature>
<dbReference type="Pfam" id="PF07767">
    <property type="entry name" value="Nop53"/>
    <property type="match status" value="1"/>
</dbReference>
<comment type="subcellular location">
    <subcellularLocation>
        <location evidence="5">Nucleus</location>
        <location evidence="5">Nucleolus</location>
    </subcellularLocation>
    <subcellularLocation>
        <location evidence="5">Nucleus</location>
        <location evidence="5">Nucleoplasm</location>
    </subcellularLocation>
</comment>
<dbReference type="GO" id="GO:0000027">
    <property type="term" value="P:ribosomal large subunit assembly"/>
    <property type="evidence" value="ECO:0007669"/>
    <property type="project" value="UniProtKB-UniRule"/>
</dbReference>
<dbReference type="Proteomes" id="UP000663853">
    <property type="component" value="Unassembled WGS sequence"/>
</dbReference>
<gene>
    <name evidence="7" type="ORF">RDB_LOCUS52413</name>
</gene>
<feature type="compositionally biased region" description="Basic and acidic residues" evidence="6">
    <location>
        <begin position="458"/>
        <end position="472"/>
    </location>
</feature>
<dbReference type="AlphaFoldDB" id="A0A8H3GJG8"/>
<evidence type="ECO:0000256" key="4">
    <source>
        <dbReference type="ARBA" id="ARBA00023242"/>
    </source>
</evidence>
<comment type="similarity">
    <text evidence="1 5">Belongs to the NOP53 family.</text>
</comment>
<evidence type="ECO:0000256" key="5">
    <source>
        <dbReference type="PIRNR" id="PIRNR017302"/>
    </source>
</evidence>
<keyword evidence="4 5" id="KW-0539">Nucleus</keyword>
<feature type="region of interest" description="Disordered" evidence="6">
    <location>
        <begin position="160"/>
        <end position="181"/>
    </location>
</feature>
<feature type="region of interest" description="Disordered" evidence="6">
    <location>
        <begin position="446"/>
        <end position="472"/>
    </location>
</feature>
<name>A0A8H3GJG8_9AGAM</name>
<dbReference type="GO" id="GO:0008097">
    <property type="term" value="F:5S rRNA binding"/>
    <property type="evidence" value="ECO:0007669"/>
    <property type="project" value="TreeGrafter"/>
</dbReference>
<dbReference type="GO" id="GO:0006364">
    <property type="term" value="P:rRNA processing"/>
    <property type="evidence" value="ECO:0007669"/>
    <property type="project" value="TreeGrafter"/>
</dbReference>
<accession>A0A8H3GJG8</accession>
<dbReference type="InterPro" id="IPR011687">
    <property type="entry name" value="Nop53/GLTSCR2"/>
</dbReference>
<feature type="region of interest" description="Disordered" evidence="6">
    <location>
        <begin position="309"/>
        <end position="334"/>
    </location>
</feature>
<organism evidence="7 8">
    <name type="scientific">Rhizoctonia solani</name>
    <dbReference type="NCBI Taxonomy" id="456999"/>
    <lineage>
        <taxon>Eukaryota</taxon>
        <taxon>Fungi</taxon>
        <taxon>Dikarya</taxon>
        <taxon>Basidiomycota</taxon>
        <taxon>Agaricomycotina</taxon>
        <taxon>Agaricomycetes</taxon>
        <taxon>Cantharellales</taxon>
        <taxon>Ceratobasidiaceae</taxon>
        <taxon>Rhizoctonia</taxon>
    </lineage>
</organism>
<evidence type="ECO:0000256" key="1">
    <source>
        <dbReference type="ARBA" id="ARBA00008838"/>
    </source>
</evidence>
<dbReference type="GO" id="GO:0005730">
    <property type="term" value="C:nucleolus"/>
    <property type="evidence" value="ECO:0007669"/>
    <property type="project" value="UniProtKB-SubCell"/>
</dbReference>
<dbReference type="PANTHER" id="PTHR14211">
    <property type="entry name" value="GLIOMA SUPPRESSOR CANDIDATE REGION GENE 2"/>
    <property type="match status" value="1"/>
</dbReference>
<evidence type="ECO:0000256" key="2">
    <source>
        <dbReference type="ARBA" id="ARBA00018339"/>
    </source>
</evidence>
<evidence type="ECO:0000256" key="6">
    <source>
        <dbReference type="SAM" id="MobiDB-lite"/>
    </source>
</evidence>
<dbReference type="PANTHER" id="PTHR14211:SF7">
    <property type="entry name" value="RIBOSOME BIOGENESIS PROTEIN NOP53"/>
    <property type="match status" value="1"/>
</dbReference>
<protein>
    <recommendedName>
        <fullName evidence="2 5">Ribosome biogenesis protein NOP53</fullName>
    </recommendedName>
</protein>